<keyword evidence="2" id="KW-1185">Reference proteome</keyword>
<organism evidence="1 2">
    <name type="scientific">Microvirga vignae</name>
    <dbReference type="NCBI Taxonomy" id="1225564"/>
    <lineage>
        <taxon>Bacteria</taxon>
        <taxon>Pseudomonadati</taxon>
        <taxon>Pseudomonadota</taxon>
        <taxon>Alphaproteobacteria</taxon>
        <taxon>Hyphomicrobiales</taxon>
        <taxon>Methylobacteriaceae</taxon>
        <taxon>Microvirga</taxon>
    </lineage>
</organism>
<evidence type="ECO:0000313" key="1">
    <source>
        <dbReference type="EMBL" id="KLK92247.1"/>
    </source>
</evidence>
<name>A0A0H1RHY5_9HYPH</name>
<dbReference type="Proteomes" id="UP000035489">
    <property type="component" value="Unassembled WGS sequence"/>
</dbReference>
<accession>A0A0H1RHY5</accession>
<dbReference type="AlphaFoldDB" id="A0A0H1RHY5"/>
<proteinExistence type="predicted"/>
<dbReference type="EMBL" id="LCYG01000038">
    <property type="protein sequence ID" value="KLK92247.1"/>
    <property type="molecule type" value="Genomic_DNA"/>
</dbReference>
<evidence type="ECO:0000313" key="2">
    <source>
        <dbReference type="Proteomes" id="UP000035489"/>
    </source>
</evidence>
<sequence length="72" mass="7668">MALGPFGGVKVQLTALPLKHASSPMPTLWLEIFSCSSRATIDGYGCFGLGEEELAAAVEIILSAMQRNPYPN</sequence>
<comment type="caution">
    <text evidence="1">The sequence shown here is derived from an EMBL/GenBank/DDBJ whole genome shotgun (WGS) entry which is preliminary data.</text>
</comment>
<dbReference type="PATRIC" id="fig|1225564.3.peg.4031"/>
<reference evidence="1 2" key="1">
    <citation type="submission" date="2015-05" db="EMBL/GenBank/DDBJ databases">
        <title>Draft genome sequence of Microvirga vignae strain BR3299, a novel nitrogen fixing bacteria isolated from Brazil semi-aired region.</title>
        <authorList>
            <person name="Zilli J.E."/>
            <person name="Passos S.R."/>
            <person name="Leite J."/>
            <person name="Baldani J.I."/>
            <person name="Xavier G.R."/>
            <person name="Rumjaneck N.G."/>
            <person name="Simoes-Araujo J.L."/>
        </authorList>
    </citation>
    <scope>NUCLEOTIDE SEQUENCE [LARGE SCALE GENOMIC DNA]</scope>
    <source>
        <strain evidence="1 2">BR3299</strain>
    </source>
</reference>
<gene>
    <name evidence="1" type="ORF">AA309_15650</name>
</gene>
<protein>
    <submittedName>
        <fullName evidence="1">Uncharacterized protein</fullName>
    </submittedName>
</protein>